<dbReference type="Proteomes" id="UP000063308">
    <property type="component" value="Chromosome"/>
</dbReference>
<organism evidence="2 3">
    <name type="scientific">Bradyrhizobium diazoefficiens</name>
    <dbReference type="NCBI Taxonomy" id="1355477"/>
    <lineage>
        <taxon>Bacteria</taxon>
        <taxon>Pseudomonadati</taxon>
        <taxon>Pseudomonadota</taxon>
        <taxon>Alphaproteobacteria</taxon>
        <taxon>Hyphomicrobiales</taxon>
        <taxon>Nitrobacteraceae</taxon>
        <taxon>Bradyrhizobium</taxon>
    </lineage>
</organism>
<dbReference type="AlphaFoldDB" id="A0A0E4FRJ4"/>
<dbReference type="EMBL" id="AP014685">
    <property type="protein sequence ID" value="BAR55028.1"/>
    <property type="molecule type" value="Genomic_DNA"/>
</dbReference>
<protein>
    <submittedName>
        <fullName evidence="2">Uncharacterized protein</fullName>
    </submittedName>
</protein>
<evidence type="ECO:0000256" key="1">
    <source>
        <dbReference type="SAM" id="MobiDB-lite"/>
    </source>
</evidence>
<reference evidence="2 3" key="1">
    <citation type="submission" date="2014-11" db="EMBL/GenBank/DDBJ databases">
        <title>Symbiosis island explosion on the genome of extra-slow-growing strains of soybean bradyrhizobia with massive insertion sequences.</title>
        <authorList>
            <person name="Iida T."/>
            <person name="Minamisawa K."/>
        </authorList>
    </citation>
    <scope>NUCLEOTIDE SEQUENCE [LARGE SCALE GENOMIC DNA]</scope>
    <source>
        <strain evidence="2 3">NK6</strain>
    </source>
</reference>
<name>A0A0E4FRJ4_9BRAD</name>
<sequence length="54" mass="5941">MATRTVSSALHLAQSKVRRSKPGLSGSMQTNLIGVRHVEQRRILKSETPKLGLD</sequence>
<evidence type="ECO:0000313" key="2">
    <source>
        <dbReference type="EMBL" id="BAR55028.1"/>
    </source>
</evidence>
<feature type="region of interest" description="Disordered" evidence="1">
    <location>
        <begin position="1"/>
        <end position="29"/>
    </location>
</feature>
<proteinExistence type="predicted"/>
<gene>
    <name evidence="2" type="ORF">NK6_1844</name>
</gene>
<evidence type="ECO:0000313" key="3">
    <source>
        <dbReference type="Proteomes" id="UP000063308"/>
    </source>
</evidence>
<accession>A0A0E4FRJ4</accession>